<dbReference type="EMBL" id="JAUCMV010000003">
    <property type="protein sequence ID" value="KAK0413653.1"/>
    <property type="molecule type" value="Genomic_DNA"/>
</dbReference>
<dbReference type="InterPro" id="IPR006621">
    <property type="entry name" value="Nose-resist-to-fluoxetine_N"/>
</dbReference>
<dbReference type="Pfam" id="PF20146">
    <property type="entry name" value="NRF"/>
    <property type="match status" value="1"/>
</dbReference>
<dbReference type="InterPro" id="IPR002656">
    <property type="entry name" value="Acyl_transf_3_dom"/>
</dbReference>
<name>A0AA39HZ70_9BILA</name>
<reference evidence="4" key="1">
    <citation type="submission" date="2023-06" db="EMBL/GenBank/DDBJ databases">
        <title>Genomic analysis of the entomopathogenic nematode Steinernema hermaphroditum.</title>
        <authorList>
            <person name="Schwarz E.M."/>
            <person name="Heppert J.K."/>
            <person name="Baniya A."/>
            <person name="Schwartz H.T."/>
            <person name="Tan C.-H."/>
            <person name="Antoshechkin I."/>
            <person name="Sternberg P.W."/>
            <person name="Goodrich-Blair H."/>
            <person name="Dillman A.R."/>
        </authorList>
    </citation>
    <scope>NUCLEOTIDE SEQUENCE</scope>
    <source>
        <strain evidence="4">PS9179</strain>
        <tissue evidence="4">Whole animal</tissue>
    </source>
</reference>
<feature type="transmembrane region" description="Helical" evidence="1">
    <location>
        <begin position="332"/>
        <end position="352"/>
    </location>
</feature>
<comment type="caution">
    <text evidence="4">The sequence shown here is derived from an EMBL/GenBank/DDBJ whole genome shotgun (WGS) entry which is preliminary data.</text>
</comment>
<keyword evidence="1" id="KW-0472">Membrane</keyword>
<feature type="transmembrane region" description="Helical" evidence="1">
    <location>
        <begin position="292"/>
        <end position="312"/>
    </location>
</feature>
<feature type="transmembrane region" description="Helical" evidence="1">
    <location>
        <begin position="515"/>
        <end position="534"/>
    </location>
</feature>
<sequence>MRVLFAVLLLVVGGAAQNGIGFNQMVGRLRELEWQQQNLPYLQISQAPTLEHLLRAAPNLTLSADCLADIDLLLDGLESAISNGFKNMTSEEMLIVKMLDATGKIPPGLLHGHHNFMGMYEECIEINFKVPKTARHLVGSYNRYVIGVNGSCSDHYTVRIGWDFCAPKSCSSDDDLREMSTFLVQEVDAYLGLNFTNNVCSVMSMEDQKKAQAKSPGTWIVTGVMGTIGIVGIAAAIYDYFILPHHKELPYFKSFAMKLFLSFSFYTNIVEIFNTESANKPGQIGPIHCMRFFSMSWVILGHTLGVFLAYSNNPVDVLEEVKYVSTQIIINAYYAVDTFLFISGLLVAFIWFKSFKKNRRQTMSLPAWILYYVHRLLRLSPPYYIAILFYTFVFRTFLYNMPVYMTEVLADPCPKNWWINLIYLNNFINYQEQASLWALSLTIYIFAPLILIPMAIRPLFGFLAAGALFAASTAANLATVYTLRYPPSDYPYGAMDPNMTKSDYNMYTMLIYDAPWIRCQPYIIGMMTGYLLMMKPKMRINRILNLVLWVVTFGLMATCCLTLYDWSNGTDISLTARAMYSALSKPAWGLALSWIIISCFYGYGGPINSFMSWEIWVPLGRLSYCAYLIHVCVVVYVTGLTEGDLIWSNFSQSAVSFIIPVIGLTYFFSIFWSSAFEISLGKVEGLLIGNLRAPRPPRIAPVAPPEAKEDNVDCTMETTDRMNNVNEDHHRACDPRNKLAVQRLLNFICEQKEENRRLFYKFALEYLAVVEQRQLLQEHAAFVTDRAPDHGAVRAELQAMMARRFGGKEERTAL</sequence>
<evidence type="ECO:0000256" key="2">
    <source>
        <dbReference type="SAM" id="SignalP"/>
    </source>
</evidence>
<feature type="signal peptide" evidence="2">
    <location>
        <begin position="1"/>
        <end position="16"/>
    </location>
</feature>
<dbReference type="Proteomes" id="UP001175271">
    <property type="component" value="Unassembled WGS sequence"/>
</dbReference>
<evidence type="ECO:0000259" key="3">
    <source>
        <dbReference type="SMART" id="SM00703"/>
    </source>
</evidence>
<feature type="transmembrane region" description="Helical" evidence="1">
    <location>
        <begin position="383"/>
        <end position="401"/>
    </location>
</feature>
<accession>A0AA39HZ70</accession>
<keyword evidence="2" id="KW-0732">Signal</keyword>
<dbReference type="GO" id="GO:0016747">
    <property type="term" value="F:acyltransferase activity, transferring groups other than amino-acyl groups"/>
    <property type="evidence" value="ECO:0007669"/>
    <property type="project" value="InterPro"/>
</dbReference>
<keyword evidence="1" id="KW-0812">Transmembrane</keyword>
<feature type="domain" description="Nose resistant-to-fluoxetine protein N-terminal" evidence="3">
    <location>
        <begin position="63"/>
        <end position="209"/>
    </location>
</feature>
<keyword evidence="5" id="KW-1185">Reference proteome</keyword>
<evidence type="ECO:0000256" key="1">
    <source>
        <dbReference type="SAM" id="Phobius"/>
    </source>
</evidence>
<feature type="transmembrane region" description="Helical" evidence="1">
    <location>
        <begin position="459"/>
        <end position="483"/>
    </location>
</feature>
<feature type="transmembrane region" description="Helical" evidence="1">
    <location>
        <begin position="546"/>
        <end position="566"/>
    </location>
</feature>
<feature type="transmembrane region" description="Helical" evidence="1">
    <location>
        <begin position="615"/>
        <end position="638"/>
    </location>
</feature>
<feature type="transmembrane region" description="Helical" evidence="1">
    <location>
        <begin position="434"/>
        <end position="452"/>
    </location>
</feature>
<feature type="transmembrane region" description="Helical" evidence="1">
    <location>
        <begin position="650"/>
        <end position="672"/>
    </location>
</feature>
<gene>
    <name evidence="4" type="ORF">QR680_006927</name>
</gene>
<organism evidence="4 5">
    <name type="scientific">Steinernema hermaphroditum</name>
    <dbReference type="NCBI Taxonomy" id="289476"/>
    <lineage>
        <taxon>Eukaryota</taxon>
        <taxon>Metazoa</taxon>
        <taxon>Ecdysozoa</taxon>
        <taxon>Nematoda</taxon>
        <taxon>Chromadorea</taxon>
        <taxon>Rhabditida</taxon>
        <taxon>Tylenchina</taxon>
        <taxon>Panagrolaimomorpha</taxon>
        <taxon>Strongyloidoidea</taxon>
        <taxon>Steinernematidae</taxon>
        <taxon>Steinernema</taxon>
    </lineage>
</organism>
<keyword evidence="1" id="KW-1133">Transmembrane helix</keyword>
<feature type="transmembrane region" description="Helical" evidence="1">
    <location>
        <begin position="586"/>
        <end position="603"/>
    </location>
</feature>
<dbReference type="InterPro" id="IPR052728">
    <property type="entry name" value="O2_lipid_transport_reg"/>
</dbReference>
<evidence type="ECO:0000313" key="5">
    <source>
        <dbReference type="Proteomes" id="UP001175271"/>
    </source>
</evidence>
<evidence type="ECO:0000313" key="4">
    <source>
        <dbReference type="EMBL" id="KAK0413653.1"/>
    </source>
</evidence>
<dbReference type="SMART" id="SM00703">
    <property type="entry name" value="NRF"/>
    <property type="match status" value="1"/>
</dbReference>
<feature type="transmembrane region" description="Helical" evidence="1">
    <location>
        <begin position="219"/>
        <end position="243"/>
    </location>
</feature>
<dbReference type="Pfam" id="PF01757">
    <property type="entry name" value="Acyl_transf_3"/>
    <property type="match status" value="1"/>
</dbReference>
<dbReference type="AlphaFoldDB" id="A0AA39HZ70"/>
<dbReference type="PANTHER" id="PTHR11161:SF55">
    <property type="entry name" value="NOSE RESISTANT-TO-FLUOXETINE PROTEIN N-TERMINAL DOMAIN-CONTAINING PROTEIN"/>
    <property type="match status" value="1"/>
</dbReference>
<feature type="chain" id="PRO_5041400355" description="Nose resistant-to-fluoxetine protein N-terminal domain-containing protein" evidence="2">
    <location>
        <begin position="17"/>
        <end position="814"/>
    </location>
</feature>
<protein>
    <recommendedName>
        <fullName evidence="3">Nose resistant-to-fluoxetine protein N-terminal domain-containing protein</fullName>
    </recommendedName>
</protein>
<proteinExistence type="predicted"/>
<dbReference type="PANTHER" id="PTHR11161">
    <property type="entry name" value="O-ACYLTRANSFERASE"/>
    <property type="match status" value="1"/>
</dbReference>